<evidence type="ECO:0000259" key="1">
    <source>
        <dbReference type="PROSITE" id="PS00622"/>
    </source>
</evidence>
<dbReference type="EMBL" id="JBHTRV010000041">
    <property type="protein sequence ID" value="MFE5985036.1"/>
    <property type="molecule type" value="Genomic_DNA"/>
</dbReference>
<evidence type="ECO:0000313" key="3">
    <source>
        <dbReference type="Proteomes" id="UP001600424"/>
    </source>
</evidence>
<reference evidence="2 3" key="1">
    <citation type="submission" date="2024-09" db="EMBL/GenBank/DDBJ databases">
        <title>The Natural Products Discovery Center: Release of the First 8490 Sequenced Strains for Exploring Actinobacteria Biosynthetic Diversity.</title>
        <authorList>
            <person name="Kalkreuter E."/>
            <person name="Kautsar S.A."/>
            <person name="Yang D."/>
            <person name="Bader C.D."/>
            <person name="Teijaro C.N."/>
            <person name="Fluegel L."/>
            <person name="Davis C.M."/>
            <person name="Simpson J.R."/>
            <person name="Lauterbach L."/>
            <person name="Steele A.D."/>
            <person name="Gui C."/>
            <person name="Meng S."/>
            <person name="Li G."/>
            <person name="Viehrig K."/>
            <person name="Ye F."/>
            <person name="Su P."/>
            <person name="Kiefer A.F."/>
            <person name="Nichols A."/>
            <person name="Cepeda A.J."/>
            <person name="Yan W."/>
            <person name="Fan B."/>
            <person name="Jiang Y."/>
            <person name="Adhikari A."/>
            <person name="Zheng C.-J."/>
            <person name="Schuster L."/>
            <person name="Cowan T.M."/>
            <person name="Smanski M.J."/>
            <person name="Chevrette M.G."/>
            <person name="De Carvalho L.P.S."/>
            <person name="Shen B."/>
        </authorList>
    </citation>
    <scope>NUCLEOTIDE SEQUENCE [LARGE SCALE GENOMIC DNA]</scope>
    <source>
        <strain evidence="2 3">NPDC056472</strain>
    </source>
</reference>
<dbReference type="CDD" id="cd06170">
    <property type="entry name" value="LuxR_C_like"/>
    <property type="match status" value="1"/>
</dbReference>
<feature type="domain" description="HTH luxR-type" evidence="1">
    <location>
        <begin position="305"/>
        <end position="332"/>
    </location>
</feature>
<dbReference type="InterPro" id="IPR036388">
    <property type="entry name" value="WH-like_DNA-bd_sf"/>
</dbReference>
<dbReference type="InterPro" id="IPR000792">
    <property type="entry name" value="Tscrpt_reg_LuxR_C"/>
</dbReference>
<comment type="caution">
    <text evidence="2">The sequence shown here is derived from an EMBL/GenBank/DDBJ whole genome shotgun (WGS) entry which is preliminary data.</text>
</comment>
<evidence type="ECO:0000313" key="2">
    <source>
        <dbReference type="EMBL" id="MFE5985036.1"/>
    </source>
</evidence>
<dbReference type="SMART" id="SM00421">
    <property type="entry name" value="HTH_LUXR"/>
    <property type="match status" value="1"/>
</dbReference>
<dbReference type="Proteomes" id="UP001600424">
    <property type="component" value="Unassembled WGS sequence"/>
</dbReference>
<dbReference type="Gene3D" id="1.10.10.10">
    <property type="entry name" value="Winged helix-like DNA-binding domain superfamily/Winged helix DNA-binding domain"/>
    <property type="match status" value="1"/>
</dbReference>
<dbReference type="PRINTS" id="PR00038">
    <property type="entry name" value="HTHLUXR"/>
</dbReference>
<dbReference type="SUPFAM" id="SSF46894">
    <property type="entry name" value="C-terminal effector domain of the bipartite response regulators"/>
    <property type="match status" value="1"/>
</dbReference>
<dbReference type="InterPro" id="IPR016032">
    <property type="entry name" value="Sig_transdc_resp-reg_C-effctor"/>
</dbReference>
<sequence>MGLTYFDDGRLTRDVYEAASLSADPRAAGEGISRLIAPLVAHDALSVMGTDPVPGPLLGGFSFCHGYDPALVRALVVHRDAEGDPHRPVGRSGAEGRPEGRAMDLLLAEHGAGSQLRLLLADARGVWGVLRLLRSAGTRPFGEDDARQAVRLRDALVAALRRYGTSGPLCPESDAPVLAPGVVVVGADHRVKAVSPHARAWHEQRAGGSGDVVPPWVSDLFFAGLSLAARTGGEGGAATAPLVCMPPAVCGRWLTCHAEPLDADGSGDVAVVVQGAVGDLVVPSFCARYGLTARERDVLTELRDGAAVKRIARRLGVSPCTVNDHLKAVFRKTGAEVRDPWREQPHVLMEFDADGDGLWPRSYTTTLLLVEHDNGDLREGFDALYAAFGDRIRSAVVTAAQAAGTAVTGPVVAAAIGALAGAVFDALNDTVRSGLADESFTPIPLTLQVDDPGHFARHPSVNSPLTLRVEQYGGVYEIVYDWHLT</sequence>
<proteinExistence type="predicted"/>
<organism evidence="2 3">
    <name type="scientific">Streptomyces wedmorensis</name>
    <dbReference type="NCBI Taxonomy" id="43759"/>
    <lineage>
        <taxon>Bacteria</taxon>
        <taxon>Bacillati</taxon>
        <taxon>Actinomycetota</taxon>
        <taxon>Actinomycetes</taxon>
        <taxon>Kitasatosporales</taxon>
        <taxon>Streptomycetaceae</taxon>
        <taxon>Streptomyces</taxon>
    </lineage>
</organism>
<protein>
    <submittedName>
        <fullName evidence="2">LuxR C-terminal-related transcriptional regulator</fullName>
    </submittedName>
</protein>
<dbReference type="PROSITE" id="PS00622">
    <property type="entry name" value="HTH_LUXR_1"/>
    <property type="match status" value="1"/>
</dbReference>
<dbReference type="Pfam" id="PF00196">
    <property type="entry name" value="GerE"/>
    <property type="match status" value="1"/>
</dbReference>
<accession>A0ABW6J5H3</accession>
<keyword evidence="3" id="KW-1185">Reference proteome</keyword>
<dbReference type="RefSeq" id="WP_386255719.1">
    <property type="nucleotide sequence ID" value="NZ_JBHTRV010000041.1"/>
</dbReference>
<name>A0ABW6J5H3_STRWE</name>
<gene>
    <name evidence="2" type="ORF">ACFQ63_35740</name>
</gene>